<dbReference type="EMBL" id="LAZR01020970">
    <property type="protein sequence ID" value="KKL86944.1"/>
    <property type="molecule type" value="Genomic_DNA"/>
</dbReference>
<comment type="caution">
    <text evidence="1">The sequence shown here is derived from an EMBL/GenBank/DDBJ whole genome shotgun (WGS) entry which is preliminary data.</text>
</comment>
<accession>A0A0F9FKM2</accession>
<sequence>MSTDTIKSVTFPNIVTGTLRIDPDGKDTTEFGVYSTGTVQQYELGTRYRVDDRVWRYAKAGASLNPQKGSFDQTEWFAENTVKASSIGDMYVEITTDSTSGNVTNAFGVANNMVGGYLSQPDGTNSQFRRIVGHDKGASGATIKVYLDGPLTRDMLTNTFCEWQPNPYLNLKQSNGNRRAAMGVPTTVIASGSYGWVQTWGPKWVAQFAGADFGGNYDQMATWTEGGNITDADNNTNSQIAGFIMGIRLFGDWQNPPFIFLTISP</sequence>
<reference evidence="1" key="1">
    <citation type="journal article" date="2015" name="Nature">
        <title>Complex archaea that bridge the gap between prokaryotes and eukaryotes.</title>
        <authorList>
            <person name="Spang A."/>
            <person name="Saw J.H."/>
            <person name="Jorgensen S.L."/>
            <person name="Zaremba-Niedzwiedzka K."/>
            <person name="Martijn J."/>
            <person name="Lind A.E."/>
            <person name="van Eijk R."/>
            <person name="Schleper C."/>
            <person name="Guy L."/>
            <person name="Ettema T.J."/>
        </authorList>
    </citation>
    <scope>NUCLEOTIDE SEQUENCE</scope>
</reference>
<dbReference type="AlphaFoldDB" id="A0A0F9FKM2"/>
<proteinExistence type="predicted"/>
<name>A0A0F9FKM2_9ZZZZ</name>
<gene>
    <name evidence="1" type="ORF">LCGC14_1939670</name>
</gene>
<protein>
    <submittedName>
        <fullName evidence="1">Uncharacterized protein</fullName>
    </submittedName>
</protein>
<organism evidence="1">
    <name type="scientific">marine sediment metagenome</name>
    <dbReference type="NCBI Taxonomy" id="412755"/>
    <lineage>
        <taxon>unclassified sequences</taxon>
        <taxon>metagenomes</taxon>
        <taxon>ecological metagenomes</taxon>
    </lineage>
</organism>
<evidence type="ECO:0000313" key="1">
    <source>
        <dbReference type="EMBL" id="KKL86944.1"/>
    </source>
</evidence>